<accession>A0A239IK69</accession>
<dbReference type="EMBL" id="FZOJ01000028">
    <property type="protein sequence ID" value="SNS93965.1"/>
    <property type="molecule type" value="Genomic_DNA"/>
</dbReference>
<dbReference type="AlphaFoldDB" id="A0A239IK69"/>
<proteinExistence type="predicted"/>
<evidence type="ECO:0000313" key="3">
    <source>
        <dbReference type="Proteomes" id="UP000198304"/>
    </source>
</evidence>
<name>A0A239IK69_9FIRM</name>
<evidence type="ECO:0000256" key="1">
    <source>
        <dbReference type="SAM" id="Phobius"/>
    </source>
</evidence>
<protein>
    <submittedName>
        <fullName evidence="2">Uncharacterized protein</fullName>
    </submittedName>
</protein>
<keyword evidence="1" id="KW-1133">Transmembrane helix</keyword>
<sequence>MENTIEIYDYKADIRRKSLYLLVGVLICLLSLIGNVLVGPAWLTPIIDNLTIYAF</sequence>
<keyword evidence="3" id="KW-1185">Reference proteome</keyword>
<evidence type="ECO:0000313" key="2">
    <source>
        <dbReference type="EMBL" id="SNS93965.1"/>
    </source>
</evidence>
<organism evidence="2 3">
    <name type="scientific">Anaerovirgula multivorans</name>
    <dbReference type="NCBI Taxonomy" id="312168"/>
    <lineage>
        <taxon>Bacteria</taxon>
        <taxon>Bacillati</taxon>
        <taxon>Bacillota</taxon>
        <taxon>Clostridia</taxon>
        <taxon>Peptostreptococcales</taxon>
        <taxon>Natronincolaceae</taxon>
        <taxon>Anaerovirgula</taxon>
    </lineage>
</organism>
<keyword evidence="1" id="KW-0472">Membrane</keyword>
<gene>
    <name evidence="2" type="ORF">SAMN05446037_102857</name>
</gene>
<keyword evidence="1" id="KW-0812">Transmembrane</keyword>
<feature type="transmembrane region" description="Helical" evidence="1">
    <location>
        <begin position="20"/>
        <end position="43"/>
    </location>
</feature>
<reference evidence="2 3" key="1">
    <citation type="submission" date="2017-06" db="EMBL/GenBank/DDBJ databases">
        <authorList>
            <person name="Kim H.J."/>
            <person name="Triplett B.A."/>
        </authorList>
    </citation>
    <scope>NUCLEOTIDE SEQUENCE [LARGE SCALE GENOMIC DNA]</scope>
    <source>
        <strain evidence="2 3">SCA</strain>
    </source>
</reference>
<dbReference type="Proteomes" id="UP000198304">
    <property type="component" value="Unassembled WGS sequence"/>
</dbReference>